<keyword evidence="4" id="KW-1185">Reference proteome</keyword>
<feature type="domain" description="Helix-turn-helix" evidence="2">
    <location>
        <begin position="23"/>
        <end position="60"/>
    </location>
</feature>
<comment type="caution">
    <text evidence="3">The sequence shown here is derived from an EMBL/GenBank/DDBJ whole genome shotgun (WGS) entry which is preliminary data.</text>
</comment>
<dbReference type="EMBL" id="JBHSEL010000095">
    <property type="protein sequence ID" value="MFC4625532.1"/>
    <property type="molecule type" value="Genomic_DNA"/>
</dbReference>
<dbReference type="Pfam" id="PF12728">
    <property type="entry name" value="HTH_17"/>
    <property type="match status" value="1"/>
</dbReference>
<evidence type="ECO:0000259" key="2">
    <source>
        <dbReference type="Pfam" id="PF12728"/>
    </source>
</evidence>
<evidence type="ECO:0000313" key="4">
    <source>
        <dbReference type="Proteomes" id="UP001596042"/>
    </source>
</evidence>
<evidence type="ECO:0000313" key="3">
    <source>
        <dbReference type="EMBL" id="MFC4625532.1"/>
    </source>
</evidence>
<dbReference type="InterPro" id="IPR041657">
    <property type="entry name" value="HTH_17"/>
</dbReference>
<gene>
    <name evidence="3" type="ORF">ACFO1V_09940</name>
</gene>
<sequence length="94" mass="10740">MTVHETSIDVWPPEDIDLNDPRWVTVKEAAHIARVDEKTVRRWARERPVAVWTPGGKCWIDRRRLFSAEPPETPNLSGNVHSEAPPLPGILHCE</sequence>
<feature type="region of interest" description="Disordered" evidence="1">
    <location>
        <begin position="70"/>
        <end position="94"/>
    </location>
</feature>
<dbReference type="RefSeq" id="WP_374834308.1">
    <property type="nucleotide sequence ID" value="NZ_JBHEEZ010000046.1"/>
</dbReference>
<evidence type="ECO:0000256" key="1">
    <source>
        <dbReference type="SAM" id="MobiDB-lite"/>
    </source>
</evidence>
<name>A0ABV9H5F4_9HYPH</name>
<organism evidence="3 4">
    <name type="scientific">Daeguia caeni</name>
    <dbReference type="NCBI Taxonomy" id="439612"/>
    <lineage>
        <taxon>Bacteria</taxon>
        <taxon>Pseudomonadati</taxon>
        <taxon>Pseudomonadota</taxon>
        <taxon>Alphaproteobacteria</taxon>
        <taxon>Hyphomicrobiales</taxon>
        <taxon>Brucellaceae</taxon>
        <taxon>Daeguia</taxon>
    </lineage>
</organism>
<proteinExistence type="predicted"/>
<reference evidence="4" key="1">
    <citation type="journal article" date="2019" name="Int. J. Syst. Evol. Microbiol.">
        <title>The Global Catalogue of Microorganisms (GCM) 10K type strain sequencing project: providing services to taxonomists for standard genome sequencing and annotation.</title>
        <authorList>
            <consortium name="The Broad Institute Genomics Platform"/>
            <consortium name="The Broad Institute Genome Sequencing Center for Infectious Disease"/>
            <person name="Wu L."/>
            <person name="Ma J."/>
        </authorList>
    </citation>
    <scope>NUCLEOTIDE SEQUENCE [LARGE SCALE GENOMIC DNA]</scope>
    <source>
        <strain evidence="4">CGMCC 1.15731</strain>
    </source>
</reference>
<accession>A0ABV9H5F4</accession>
<dbReference type="Proteomes" id="UP001596042">
    <property type="component" value="Unassembled WGS sequence"/>
</dbReference>
<protein>
    <submittedName>
        <fullName evidence="3">Helix-turn-helix domain-containing protein</fullName>
    </submittedName>
</protein>